<protein>
    <recommendedName>
        <fullName evidence="4">ADP-ribosylglycohydrolase</fullName>
    </recommendedName>
</protein>
<sequence>MEHALGALLGAATVGAFLEFFPRRPREAGVEQALALPGGGCLNVGPGQFTDDTELALAGTEPGVPRQRGRTAVRLVVQASQPFDMGNATHNAFGMRGWEGIADCAAQALQNVHNEYSAASKANGALMRATPLAVWAHRLGTDAIAACAKADAQLSHPNQACQDANAAYVMACASLIRWPGDAGAALTAAEERAAANACREVQEWLAEARDNGAMAAYNAHGASMGFVKHAFCLAFYHLRRHSGFVEGLRHTLLCGGDTDTNACIVGGVLGARYGAAGIPPELRGEVEGYSFDGSGRGHRRPQQLLGSQLAPLAERLYQEAVQDVGQQ</sequence>
<dbReference type="PANTHER" id="PTHR16222">
    <property type="entry name" value="ADP-RIBOSYLGLYCOHYDROLASE"/>
    <property type="match status" value="1"/>
</dbReference>
<dbReference type="GeneID" id="17350682"/>
<feature type="binding site" evidence="1">
    <location>
        <position position="260"/>
    </location>
    <ligand>
        <name>Mg(2+)</name>
        <dbReference type="ChEBI" id="CHEBI:18420"/>
        <label>1</label>
    </ligand>
</feature>
<dbReference type="InParanoid" id="E1ZSJ2"/>
<evidence type="ECO:0000313" key="3">
    <source>
        <dbReference type="Proteomes" id="UP000008141"/>
    </source>
</evidence>
<accession>E1ZSJ2</accession>
<keyword evidence="1" id="KW-0460">Magnesium</keyword>
<proteinExistence type="predicted"/>
<comment type="cofactor">
    <cofactor evidence="1">
        <name>Mg(2+)</name>
        <dbReference type="ChEBI" id="CHEBI:18420"/>
    </cofactor>
    <text evidence="1">Binds 2 magnesium ions per subunit.</text>
</comment>
<reference evidence="2 3" key="1">
    <citation type="journal article" date="2010" name="Plant Cell">
        <title>The Chlorella variabilis NC64A genome reveals adaptation to photosymbiosis, coevolution with viruses, and cryptic sex.</title>
        <authorList>
            <person name="Blanc G."/>
            <person name="Duncan G."/>
            <person name="Agarkova I."/>
            <person name="Borodovsky M."/>
            <person name="Gurnon J."/>
            <person name="Kuo A."/>
            <person name="Lindquist E."/>
            <person name="Lucas S."/>
            <person name="Pangilinan J."/>
            <person name="Polle J."/>
            <person name="Salamov A."/>
            <person name="Terry A."/>
            <person name="Yamada T."/>
            <person name="Dunigan D.D."/>
            <person name="Grigoriev I.V."/>
            <person name="Claverie J.M."/>
            <person name="Van Etten J.L."/>
        </authorList>
    </citation>
    <scope>NUCLEOTIDE SEQUENCE [LARGE SCALE GENOMIC DNA]</scope>
    <source>
        <strain evidence="2 3">NC64A</strain>
    </source>
</reference>
<gene>
    <name evidence="2" type="ORF">CHLNCDRAFT_141287</name>
</gene>
<dbReference type="AlphaFoldDB" id="E1ZSJ2"/>
<dbReference type="OMA" id="FDVGNTC"/>
<evidence type="ECO:0008006" key="4">
    <source>
        <dbReference type="Google" id="ProtNLM"/>
    </source>
</evidence>
<dbReference type="InterPro" id="IPR036705">
    <property type="entry name" value="Ribosyl_crysJ1_sf"/>
</dbReference>
<dbReference type="EMBL" id="GL433866">
    <property type="protein sequence ID" value="EFN51316.1"/>
    <property type="molecule type" value="Genomic_DNA"/>
</dbReference>
<dbReference type="GO" id="GO:0046872">
    <property type="term" value="F:metal ion binding"/>
    <property type="evidence" value="ECO:0007669"/>
    <property type="project" value="UniProtKB-KW"/>
</dbReference>
<evidence type="ECO:0000256" key="1">
    <source>
        <dbReference type="PIRSR" id="PIRSR605502-1"/>
    </source>
</evidence>
<keyword evidence="1" id="KW-0479">Metal-binding</keyword>
<keyword evidence="3" id="KW-1185">Reference proteome</keyword>
<evidence type="ECO:0000313" key="2">
    <source>
        <dbReference type="EMBL" id="EFN51316.1"/>
    </source>
</evidence>
<dbReference type="OrthoDB" id="410104at2759"/>
<dbReference type="InterPro" id="IPR005502">
    <property type="entry name" value="Ribosyl_crysJ1"/>
</dbReference>
<feature type="binding site" evidence="1">
    <location>
        <position position="259"/>
    </location>
    <ligand>
        <name>Mg(2+)</name>
        <dbReference type="ChEBI" id="CHEBI:18420"/>
        <label>1</label>
    </ligand>
</feature>
<dbReference type="SUPFAM" id="SSF101478">
    <property type="entry name" value="ADP-ribosylglycohydrolase"/>
    <property type="match status" value="1"/>
</dbReference>
<dbReference type="PANTHER" id="PTHR16222:SF35">
    <property type="entry name" value="ADP-RIBOSYLGLYCOHYDROLASE"/>
    <property type="match status" value="1"/>
</dbReference>
<feature type="binding site" evidence="1">
    <location>
        <position position="257"/>
    </location>
    <ligand>
        <name>Mg(2+)</name>
        <dbReference type="ChEBI" id="CHEBI:18420"/>
        <label>1</label>
    </ligand>
</feature>
<dbReference type="Proteomes" id="UP000008141">
    <property type="component" value="Unassembled WGS sequence"/>
</dbReference>
<dbReference type="InterPro" id="IPR050792">
    <property type="entry name" value="ADP-ribosylglycohydrolase"/>
</dbReference>
<dbReference type="STRING" id="554065.E1ZSJ2"/>
<dbReference type="Pfam" id="PF03747">
    <property type="entry name" value="ADP_ribosyl_GH"/>
    <property type="match status" value="1"/>
</dbReference>
<organism evidence="3">
    <name type="scientific">Chlorella variabilis</name>
    <name type="common">Green alga</name>
    <dbReference type="NCBI Taxonomy" id="554065"/>
    <lineage>
        <taxon>Eukaryota</taxon>
        <taxon>Viridiplantae</taxon>
        <taxon>Chlorophyta</taxon>
        <taxon>core chlorophytes</taxon>
        <taxon>Trebouxiophyceae</taxon>
        <taxon>Chlorellales</taxon>
        <taxon>Chlorellaceae</taxon>
        <taxon>Chlorella clade</taxon>
        <taxon>Chlorella</taxon>
    </lineage>
</organism>
<dbReference type="eggNOG" id="ENOG502S2GS">
    <property type="taxonomic scope" value="Eukaryota"/>
</dbReference>
<dbReference type="RefSeq" id="XP_005843418.1">
    <property type="nucleotide sequence ID" value="XM_005843356.1"/>
</dbReference>
<feature type="binding site" evidence="1">
    <location>
        <position position="51"/>
    </location>
    <ligand>
        <name>Mg(2+)</name>
        <dbReference type="ChEBI" id="CHEBI:18420"/>
        <label>1</label>
    </ligand>
</feature>
<dbReference type="Gene3D" id="1.10.4080.10">
    <property type="entry name" value="ADP-ribosylation/Crystallin J1"/>
    <property type="match status" value="1"/>
</dbReference>
<name>E1ZSJ2_CHLVA</name>
<feature type="binding site" evidence="1">
    <location>
        <position position="52"/>
    </location>
    <ligand>
        <name>Mg(2+)</name>
        <dbReference type="ChEBI" id="CHEBI:18420"/>
        <label>1</label>
    </ligand>
</feature>
<feature type="binding site" evidence="1">
    <location>
        <position position="50"/>
    </location>
    <ligand>
        <name>Mg(2+)</name>
        <dbReference type="ChEBI" id="CHEBI:18420"/>
        <label>1</label>
    </ligand>
</feature>
<dbReference type="KEGG" id="cvr:CHLNCDRAFT_141287"/>